<dbReference type="Proteomes" id="UP000190648">
    <property type="component" value="Unassembled WGS sequence"/>
</dbReference>
<accession>A0A1V4JN04</accession>
<dbReference type="AlphaFoldDB" id="A0A1V4JN04"/>
<evidence type="ECO:0000313" key="2">
    <source>
        <dbReference type="Proteomes" id="UP000190648"/>
    </source>
</evidence>
<evidence type="ECO:0000313" key="1">
    <source>
        <dbReference type="EMBL" id="OPJ73586.1"/>
    </source>
</evidence>
<keyword evidence="2" id="KW-1185">Reference proteome</keyword>
<comment type="caution">
    <text evidence="1">The sequence shown here is derived from an EMBL/GenBank/DDBJ whole genome shotgun (WGS) entry which is preliminary data.</text>
</comment>
<name>A0A1V4JN04_PATFA</name>
<reference evidence="1 2" key="1">
    <citation type="submission" date="2016-02" db="EMBL/GenBank/DDBJ databases">
        <title>Band-tailed pigeon sequencing and assembly.</title>
        <authorList>
            <person name="Soares A.E."/>
            <person name="Novak B.J."/>
            <person name="Rice E.S."/>
            <person name="O'Connell B."/>
            <person name="Chang D."/>
            <person name="Weber S."/>
            <person name="Shapiro B."/>
        </authorList>
    </citation>
    <scope>NUCLEOTIDE SEQUENCE [LARGE SCALE GENOMIC DNA]</scope>
    <source>
        <strain evidence="1">BTP2013</strain>
        <tissue evidence="1">Blood</tissue>
    </source>
</reference>
<sequence length="110" mass="12586">MLWSFGFPNVSTEVFSPLKTSTPNCDDNVTRSLWLHTPKLLHGQKGDESSQGVHFLFRLSTLFISDFNAYTDCVKQMYKTLSVPMKTAWKALRTHEIFATPYTQACRSSF</sequence>
<dbReference type="EMBL" id="LSYS01006902">
    <property type="protein sequence ID" value="OPJ73586.1"/>
    <property type="molecule type" value="Genomic_DNA"/>
</dbReference>
<proteinExistence type="predicted"/>
<organism evidence="1 2">
    <name type="scientific">Patagioenas fasciata monilis</name>
    <dbReference type="NCBI Taxonomy" id="372326"/>
    <lineage>
        <taxon>Eukaryota</taxon>
        <taxon>Metazoa</taxon>
        <taxon>Chordata</taxon>
        <taxon>Craniata</taxon>
        <taxon>Vertebrata</taxon>
        <taxon>Euteleostomi</taxon>
        <taxon>Archelosauria</taxon>
        <taxon>Archosauria</taxon>
        <taxon>Dinosauria</taxon>
        <taxon>Saurischia</taxon>
        <taxon>Theropoda</taxon>
        <taxon>Coelurosauria</taxon>
        <taxon>Aves</taxon>
        <taxon>Neognathae</taxon>
        <taxon>Neoaves</taxon>
        <taxon>Columbimorphae</taxon>
        <taxon>Columbiformes</taxon>
        <taxon>Columbidae</taxon>
        <taxon>Patagioenas</taxon>
    </lineage>
</organism>
<protein>
    <submittedName>
        <fullName evidence="1">Uncharacterized protein</fullName>
    </submittedName>
</protein>
<gene>
    <name evidence="1" type="ORF">AV530_005911</name>
</gene>